<proteinExistence type="predicted"/>
<dbReference type="GO" id="GO:0015562">
    <property type="term" value="F:efflux transmembrane transporter activity"/>
    <property type="evidence" value="ECO:0007669"/>
    <property type="project" value="TreeGrafter"/>
</dbReference>
<dbReference type="PROSITE" id="PS51257">
    <property type="entry name" value="PROKAR_LIPOPROTEIN"/>
    <property type="match status" value="1"/>
</dbReference>
<feature type="signal peptide" evidence="1">
    <location>
        <begin position="1"/>
        <end position="29"/>
    </location>
</feature>
<dbReference type="GO" id="GO:1990281">
    <property type="term" value="C:efflux pump complex"/>
    <property type="evidence" value="ECO:0007669"/>
    <property type="project" value="TreeGrafter"/>
</dbReference>
<feature type="chain" id="PRO_5022201459" description="YknX-like C-terminal permuted SH3-like domain-containing protein" evidence="1">
    <location>
        <begin position="30"/>
        <end position="232"/>
    </location>
</feature>
<comment type="caution">
    <text evidence="3">The sequence shown here is derived from an EMBL/GenBank/DDBJ whole genome shotgun (WGS) entry which is preliminary data.</text>
</comment>
<dbReference type="Pfam" id="PF25989">
    <property type="entry name" value="YknX_C"/>
    <property type="match status" value="1"/>
</dbReference>
<evidence type="ECO:0000313" key="3">
    <source>
        <dbReference type="EMBL" id="GEP44467.1"/>
    </source>
</evidence>
<dbReference type="PANTHER" id="PTHR30469">
    <property type="entry name" value="MULTIDRUG RESISTANCE PROTEIN MDTA"/>
    <property type="match status" value="1"/>
</dbReference>
<organism evidence="3 4">
    <name type="scientific">Brevifollis gellanilyticus</name>
    <dbReference type="NCBI Taxonomy" id="748831"/>
    <lineage>
        <taxon>Bacteria</taxon>
        <taxon>Pseudomonadati</taxon>
        <taxon>Verrucomicrobiota</taxon>
        <taxon>Verrucomicrobiia</taxon>
        <taxon>Verrucomicrobiales</taxon>
        <taxon>Verrucomicrobiaceae</taxon>
    </lineage>
</organism>
<dbReference type="EMBL" id="BKAG01000030">
    <property type="protein sequence ID" value="GEP44467.1"/>
    <property type="molecule type" value="Genomic_DNA"/>
</dbReference>
<name>A0A512MCL2_9BACT</name>
<reference evidence="3 4" key="1">
    <citation type="submission" date="2019-07" db="EMBL/GenBank/DDBJ databases">
        <title>Whole genome shotgun sequence of Brevifollis gellanilyticus NBRC 108608.</title>
        <authorList>
            <person name="Hosoyama A."/>
            <person name="Uohara A."/>
            <person name="Ohji S."/>
            <person name="Ichikawa N."/>
        </authorList>
    </citation>
    <scope>NUCLEOTIDE SEQUENCE [LARGE SCALE GENOMIC DNA]</scope>
    <source>
        <strain evidence="3 4">NBRC 108608</strain>
    </source>
</reference>
<evidence type="ECO:0000313" key="4">
    <source>
        <dbReference type="Proteomes" id="UP000321577"/>
    </source>
</evidence>
<dbReference type="AlphaFoldDB" id="A0A512MCL2"/>
<dbReference type="PANTHER" id="PTHR30469:SF38">
    <property type="entry name" value="HLYD FAMILY SECRETION PROTEIN"/>
    <property type="match status" value="1"/>
</dbReference>
<sequence length="232" mass="24403">MKLFLIALFIPLAAILSSCTESSASPSHAAEPAPENGAQFKEGKGISLTTLMMESIGLKTAEVSEEKIAPSFTVTVQSMQRGTEASGWLNEAQAARVLPGMEMELGTEKGSVLRIEKAPSVIHGDFEVTVQTATAIEAGSALNATFRFPAGDPVTAIPKAALLTTAEGTFVYAKNDEFYLRTPVKVGAASGEHVEITDGLYTGDEIVTAPVMSLWLAELQVLRGGKACTCGH</sequence>
<dbReference type="RefSeq" id="WP_146852441.1">
    <property type="nucleotide sequence ID" value="NZ_BKAG01000030.1"/>
</dbReference>
<keyword evidence="4" id="KW-1185">Reference proteome</keyword>
<keyword evidence="1" id="KW-0732">Signal</keyword>
<evidence type="ECO:0000259" key="2">
    <source>
        <dbReference type="Pfam" id="PF25989"/>
    </source>
</evidence>
<dbReference type="OrthoDB" id="192147at2"/>
<evidence type="ECO:0000256" key="1">
    <source>
        <dbReference type="SAM" id="SignalP"/>
    </source>
</evidence>
<dbReference type="Proteomes" id="UP000321577">
    <property type="component" value="Unassembled WGS sequence"/>
</dbReference>
<protein>
    <recommendedName>
        <fullName evidence="2">YknX-like C-terminal permuted SH3-like domain-containing protein</fullName>
    </recommendedName>
</protein>
<accession>A0A512MCL2</accession>
<dbReference type="Gene3D" id="2.40.420.20">
    <property type="match status" value="1"/>
</dbReference>
<feature type="domain" description="YknX-like C-terminal permuted SH3-like" evidence="2">
    <location>
        <begin position="155"/>
        <end position="210"/>
    </location>
</feature>
<gene>
    <name evidence="3" type="ORF">BGE01nite_37580</name>
</gene>
<dbReference type="InterPro" id="IPR058637">
    <property type="entry name" value="YknX-like_C"/>
</dbReference>